<dbReference type="EMBL" id="BAABAT010000023">
    <property type="protein sequence ID" value="GAA4256158.1"/>
    <property type="molecule type" value="Genomic_DNA"/>
</dbReference>
<keyword evidence="5" id="KW-1185">Reference proteome</keyword>
<protein>
    <recommendedName>
        <fullName evidence="3">M23ase beta-sheet core domain-containing protein</fullName>
    </recommendedName>
</protein>
<feature type="compositionally biased region" description="Basic and acidic residues" evidence="1">
    <location>
        <begin position="1"/>
        <end position="12"/>
    </location>
</feature>
<proteinExistence type="predicted"/>
<keyword evidence="2" id="KW-0812">Transmembrane</keyword>
<comment type="caution">
    <text evidence="4">The sequence shown here is derived from an EMBL/GenBank/DDBJ whole genome shotgun (WGS) entry which is preliminary data.</text>
</comment>
<dbReference type="Proteomes" id="UP001500620">
    <property type="component" value="Unassembled WGS sequence"/>
</dbReference>
<feature type="region of interest" description="Disordered" evidence="1">
    <location>
        <begin position="151"/>
        <end position="210"/>
    </location>
</feature>
<evidence type="ECO:0000259" key="3">
    <source>
        <dbReference type="Pfam" id="PF01551"/>
    </source>
</evidence>
<sequence>MRRRERDSEGRPRQRGAAPGEGTRGGAGRWERGAGWGRAREGGATKGAGTRGGEGRGSAGRGRARERGAGKRGRAAGAWDGEGRGAGRRRSEASIGQDVGTDRVGRAAAAWAATRRRVGWRAMSALRVSLAAGLALVVALGTAGCGGGDDAGTADQAPVAQESQGRQVGDGSAPPGANAGLAPSNGGNAASGAPGAGTAKHAFPLQGKGSYSHDHHDYPASDIIANCGLNALSPVDGTVLEVTKVDTWTAKVNEGSSRGGLSVSILGNDGARYYMSHFSSINDGIEAGTKVQAGQPVAKVGRTGDASACHIHFGLSPACAKTGDWWTRRGVIWPWSYLDAWKAGKEKSPVAELDAWQKKNGCPDKATVDP</sequence>
<evidence type="ECO:0000313" key="5">
    <source>
        <dbReference type="Proteomes" id="UP001500620"/>
    </source>
</evidence>
<keyword evidence="2" id="KW-0472">Membrane</keyword>
<accession>A0ABP8DHR6</accession>
<dbReference type="InterPro" id="IPR016047">
    <property type="entry name" value="M23ase_b-sheet_dom"/>
</dbReference>
<dbReference type="Pfam" id="PF01551">
    <property type="entry name" value="Peptidase_M23"/>
    <property type="match status" value="1"/>
</dbReference>
<feature type="region of interest" description="Disordered" evidence="1">
    <location>
        <begin position="1"/>
        <end position="98"/>
    </location>
</feature>
<organism evidence="4 5">
    <name type="scientific">Dactylosporangium darangshiense</name>
    <dbReference type="NCBI Taxonomy" id="579108"/>
    <lineage>
        <taxon>Bacteria</taxon>
        <taxon>Bacillati</taxon>
        <taxon>Actinomycetota</taxon>
        <taxon>Actinomycetes</taxon>
        <taxon>Micromonosporales</taxon>
        <taxon>Micromonosporaceae</taxon>
        <taxon>Dactylosporangium</taxon>
    </lineage>
</organism>
<keyword evidence="2" id="KW-1133">Transmembrane helix</keyword>
<evidence type="ECO:0000256" key="2">
    <source>
        <dbReference type="SAM" id="Phobius"/>
    </source>
</evidence>
<gene>
    <name evidence="4" type="ORF">GCM10022255_067870</name>
</gene>
<feature type="transmembrane region" description="Helical" evidence="2">
    <location>
        <begin position="125"/>
        <end position="144"/>
    </location>
</feature>
<evidence type="ECO:0000313" key="4">
    <source>
        <dbReference type="EMBL" id="GAA4256158.1"/>
    </source>
</evidence>
<dbReference type="SUPFAM" id="SSF51261">
    <property type="entry name" value="Duplicated hybrid motif"/>
    <property type="match status" value="1"/>
</dbReference>
<reference evidence="5" key="1">
    <citation type="journal article" date="2019" name="Int. J. Syst. Evol. Microbiol.">
        <title>The Global Catalogue of Microorganisms (GCM) 10K type strain sequencing project: providing services to taxonomists for standard genome sequencing and annotation.</title>
        <authorList>
            <consortium name="The Broad Institute Genomics Platform"/>
            <consortium name="The Broad Institute Genome Sequencing Center for Infectious Disease"/>
            <person name="Wu L."/>
            <person name="Ma J."/>
        </authorList>
    </citation>
    <scope>NUCLEOTIDE SEQUENCE [LARGE SCALE GENOMIC DNA]</scope>
    <source>
        <strain evidence="5">JCM 17441</strain>
    </source>
</reference>
<name>A0ABP8DHR6_9ACTN</name>
<feature type="compositionally biased region" description="Gly residues" evidence="1">
    <location>
        <begin position="44"/>
        <end position="60"/>
    </location>
</feature>
<evidence type="ECO:0000256" key="1">
    <source>
        <dbReference type="SAM" id="MobiDB-lite"/>
    </source>
</evidence>
<dbReference type="InterPro" id="IPR011055">
    <property type="entry name" value="Dup_hybrid_motif"/>
</dbReference>
<feature type="domain" description="M23ase beta-sheet core" evidence="3">
    <location>
        <begin position="222"/>
        <end position="316"/>
    </location>
</feature>
<feature type="compositionally biased region" description="Low complexity" evidence="1">
    <location>
        <begin position="171"/>
        <end position="197"/>
    </location>
</feature>
<dbReference type="CDD" id="cd12797">
    <property type="entry name" value="M23_peptidase"/>
    <property type="match status" value="1"/>
</dbReference>
<feature type="compositionally biased region" description="Basic and acidic residues" evidence="1">
    <location>
        <begin position="81"/>
        <end position="92"/>
    </location>
</feature>
<dbReference type="Gene3D" id="2.70.70.10">
    <property type="entry name" value="Glucose Permease (Domain IIA)"/>
    <property type="match status" value="1"/>
</dbReference>